<feature type="compositionally biased region" description="Basic and acidic residues" evidence="1">
    <location>
        <begin position="162"/>
        <end position="171"/>
    </location>
</feature>
<feature type="region of interest" description="Disordered" evidence="1">
    <location>
        <begin position="510"/>
        <end position="532"/>
    </location>
</feature>
<dbReference type="EMBL" id="CAXAMN010001113">
    <property type="protein sequence ID" value="CAK8992376.1"/>
    <property type="molecule type" value="Genomic_DNA"/>
</dbReference>
<reference evidence="2 3" key="1">
    <citation type="submission" date="2024-02" db="EMBL/GenBank/DDBJ databases">
        <authorList>
            <person name="Chen Y."/>
            <person name="Shah S."/>
            <person name="Dougan E. K."/>
            <person name="Thang M."/>
            <person name="Chan C."/>
        </authorList>
    </citation>
    <scope>NUCLEOTIDE SEQUENCE [LARGE SCALE GENOMIC DNA]</scope>
</reference>
<proteinExistence type="predicted"/>
<organism evidence="2 3">
    <name type="scientific">Durusdinium trenchii</name>
    <dbReference type="NCBI Taxonomy" id="1381693"/>
    <lineage>
        <taxon>Eukaryota</taxon>
        <taxon>Sar</taxon>
        <taxon>Alveolata</taxon>
        <taxon>Dinophyceae</taxon>
        <taxon>Suessiales</taxon>
        <taxon>Symbiodiniaceae</taxon>
        <taxon>Durusdinium</taxon>
    </lineage>
</organism>
<dbReference type="Proteomes" id="UP001642484">
    <property type="component" value="Unassembled WGS sequence"/>
</dbReference>
<accession>A0ABP0HS11</accession>
<feature type="region of interest" description="Disordered" evidence="1">
    <location>
        <begin position="1"/>
        <end position="171"/>
    </location>
</feature>
<evidence type="ECO:0000313" key="2">
    <source>
        <dbReference type="EMBL" id="CAK8992376.1"/>
    </source>
</evidence>
<evidence type="ECO:0000313" key="3">
    <source>
        <dbReference type="Proteomes" id="UP001642484"/>
    </source>
</evidence>
<protein>
    <submittedName>
        <fullName evidence="2">Uncharacterized protein</fullName>
    </submittedName>
</protein>
<feature type="compositionally biased region" description="Low complexity" evidence="1">
    <location>
        <begin position="110"/>
        <end position="119"/>
    </location>
</feature>
<feature type="compositionally biased region" description="Acidic residues" evidence="1">
    <location>
        <begin position="48"/>
        <end position="70"/>
    </location>
</feature>
<comment type="caution">
    <text evidence="2">The sequence shown here is derived from an EMBL/GenBank/DDBJ whole genome shotgun (WGS) entry which is preliminary data.</text>
</comment>
<keyword evidence="3" id="KW-1185">Reference proteome</keyword>
<feature type="compositionally biased region" description="Basic residues" evidence="1">
    <location>
        <begin position="99"/>
        <end position="109"/>
    </location>
</feature>
<name>A0ABP0HS11_9DINO</name>
<sequence length="582" mass="61332">MPGATRTNSGNSDFDVAQLLAELSEESDGPSTKLKQSGATGPAAVHSEEEEADEEEEEEEEEEDYEDDWTEGGSRRRSSAFTKDSMAPSAVSGDSAGRTSRRSSARSSRRASAISASAAEPRREQAKRLSGLLGLDENSPSGSDSEVAAPSGQRAADQILLHPKEPQSESFVREEVHRLEAKMESSSGVNDALDAARLRHKTMLELEPEVEAADVADWPSERARRASALRHATLMDLDEVAEETLGSAPALTTPSVSESSRLGLPIVGALGREFGRSEGDYGGYVDLCRGQRSWASSEPGLTWSRAAGEADPEGGRWMGSVRSSHVESPRANSLLGLPSGLSFAGKEQEGDLTLQGSRPATKAKGRISRGKLPKSFAIDHPISGAGDSGDRESTRAISPGDVVLEERVGGYQWIESVSPAELCDIVPPRFNANAAAVGGLASAMRQKVLLLREQVGALTAYCPGVSESRQLGDRLESAAGLPSNAAGSLPMGRRAQVGPVGLAILHPSPRETEHLSAPGPSADGWSGVDEETRTRISSGLADWVGSPAASSVSLHQAPSRCEDPGSTMLFESHVEGVDGKLP</sequence>
<feature type="compositionally biased region" description="Polar residues" evidence="1">
    <location>
        <begin position="1"/>
        <end position="12"/>
    </location>
</feature>
<gene>
    <name evidence="2" type="ORF">CCMP2556_LOCUS2834</name>
</gene>
<feature type="compositionally biased region" description="Polar residues" evidence="1">
    <location>
        <begin position="29"/>
        <end position="39"/>
    </location>
</feature>
<evidence type="ECO:0000256" key="1">
    <source>
        <dbReference type="SAM" id="MobiDB-lite"/>
    </source>
</evidence>